<keyword evidence="4 7" id="KW-1133">Transmembrane helix</keyword>
<feature type="compositionally biased region" description="Low complexity" evidence="6">
    <location>
        <begin position="430"/>
        <end position="439"/>
    </location>
</feature>
<feature type="transmembrane region" description="Helical" evidence="7">
    <location>
        <begin position="88"/>
        <end position="111"/>
    </location>
</feature>
<evidence type="ECO:0000256" key="5">
    <source>
        <dbReference type="ARBA" id="ARBA00023136"/>
    </source>
</evidence>
<feature type="compositionally biased region" description="Low complexity" evidence="6">
    <location>
        <begin position="254"/>
        <end position="265"/>
    </location>
</feature>
<feature type="domain" description="Phage shock protein PspC N-terminal" evidence="8">
    <location>
        <begin position="16"/>
        <end position="70"/>
    </location>
</feature>
<comment type="subcellular location">
    <subcellularLocation>
        <location evidence="1">Cell membrane</location>
        <topology evidence="1">Single-pass membrane protein</topology>
    </subcellularLocation>
</comment>
<feature type="transmembrane region" description="Helical" evidence="7">
    <location>
        <begin position="41"/>
        <end position="67"/>
    </location>
</feature>
<evidence type="ECO:0000256" key="1">
    <source>
        <dbReference type="ARBA" id="ARBA00004162"/>
    </source>
</evidence>
<keyword evidence="2" id="KW-1003">Cell membrane</keyword>
<evidence type="ECO:0000313" key="10">
    <source>
        <dbReference type="Proteomes" id="UP001212498"/>
    </source>
</evidence>
<feature type="compositionally biased region" description="Basic and acidic residues" evidence="6">
    <location>
        <begin position="191"/>
        <end position="205"/>
    </location>
</feature>
<organism evidence="9 10">
    <name type="scientific">Nonomuraea ferruginea</name>
    <dbReference type="NCBI Taxonomy" id="46174"/>
    <lineage>
        <taxon>Bacteria</taxon>
        <taxon>Bacillati</taxon>
        <taxon>Actinomycetota</taxon>
        <taxon>Actinomycetes</taxon>
        <taxon>Streptosporangiales</taxon>
        <taxon>Streptosporangiaceae</taxon>
        <taxon>Nonomuraea</taxon>
    </lineage>
</organism>
<feature type="region of interest" description="Disordered" evidence="6">
    <location>
        <begin position="152"/>
        <end position="447"/>
    </location>
</feature>
<feature type="compositionally biased region" description="Low complexity" evidence="6">
    <location>
        <begin position="325"/>
        <end position="345"/>
    </location>
</feature>
<sequence>MTEAPPREPAAPPSVLRRSSEGRFLMGVCAGLGRHTGIDPVVFRVGFVILLFGSGIGLFLYIAAFLLMKEPSGRPGLIEQWTHRDFDADTVMALLTAVLALGLGINLSTVWLDTGTLVAGLFLAVALLAAHAHGVDLLGLVRSMPERLNRRPRAMDLDGYQETPRVPPYAQATPPMGHRPPGSRAGGPPDQPRRTDENGTREETSHPAADAAPEPGKGPRAVPLTGAGPAAVHASVSPKTSADADRTERSQDEATATSPGTAATPDGRPETVRDQAAPPTSISPDATESPAQDGRPEAGRDQAASPTSISPDAAGWPETGRDEATAPPAAAAHAAAYADAGTDPAAEGDRAQEGRGDETVARPAVDLPRQGAPGQEPAGAGFRAEAGTGERTDQPGTRIGDQAGTGTDEGTGIGSRSGTEEGAGIGSGAGSRAESATGEGAEGDRVRSYGVQEESVFAAGETREMPAYRPLAGHRETRYGSYGEPFAPHGPYQPLDPAKRGGGYSPYDPALYGVPLPKRQKRPKSFIGAITILLATIIGGILVAVQAASPSGVQPTIVGGAVLVTIGAGLLIAAWWGKGAGLVAAGTTVALLIGIGLMFGGLPAKVGSAVWQPLTVEETRQVFDVGVGDGELDLSKLALKPGSTVEVRAAVSVGTLDVVVPPDARVEVHATNKVGDIQVDQSLRGGLEVRLDRVMEPEVAPEGEPATIVLHIRGGVGDLEVRRAA</sequence>
<gene>
    <name evidence="9" type="ORF">OUY24_15095</name>
</gene>
<dbReference type="EMBL" id="JAPNUD010000032">
    <property type="protein sequence ID" value="MDA0641955.1"/>
    <property type="molecule type" value="Genomic_DNA"/>
</dbReference>
<dbReference type="Proteomes" id="UP001212498">
    <property type="component" value="Unassembled WGS sequence"/>
</dbReference>
<dbReference type="Pfam" id="PF04024">
    <property type="entry name" value="PspC"/>
    <property type="match status" value="1"/>
</dbReference>
<evidence type="ECO:0000256" key="3">
    <source>
        <dbReference type="ARBA" id="ARBA00022692"/>
    </source>
</evidence>
<keyword evidence="3 7" id="KW-0812">Transmembrane</keyword>
<comment type="caution">
    <text evidence="9">The sequence shown here is derived from an EMBL/GenBank/DDBJ whole genome shotgun (WGS) entry which is preliminary data.</text>
</comment>
<feature type="compositionally biased region" description="Basic and acidic residues" evidence="6">
    <location>
        <begin position="347"/>
        <end position="360"/>
    </location>
</feature>
<protein>
    <submittedName>
        <fullName evidence="9">PspC domain-containing protein</fullName>
    </submittedName>
</protein>
<dbReference type="RefSeq" id="WP_271276627.1">
    <property type="nucleotide sequence ID" value="NZ_BAABFD010000019.1"/>
</dbReference>
<reference evidence="9 10" key="1">
    <citation type="submission" date="2022-11" db="EMBL/GenBank/DDBJ databases">
        <title>Nonomuraea corallina sp. nov., a new species of the genus Nonomuraea isolated from sea side sediment in Thai sea.</title>
        <authorList>
            <person name="Ngamcharungchit C."/>
            <person name="Matsumoto A."/>
            <person name="Suriyachadkun C."/>
            <person name="Panbangred W."/>
            <person name="Inahashi Y."/>
            <person name="Intra B."/>
        </authorList>
    </citation>
    <scope>NUCLEOTIDE SEQUENCE [LARGE SCALE GENOMIC DNA]</scope>
    <source>
        <strain evidence="9 10">DSM 43553</strain>
    </source>
</reference>
<evidence type="ECO:0000259" key="8">
    <source>
        <dbReference type="Pfam" id="PF04024"/>
    </source>
</evidence>
<keyword evidence="10" id="KW-1185">Reference proteome</keyword>
<feature type="compositionally biased region" description="Basic and acidic residues" evidence="6">
    <location>
        <begin position="242"/>
        <end position="252"/>
    </location>
</feature>
<feature type="transmembrane region" description="Helical" evidence="7">
    <location>
        <begin position="117"/>
        <end position="141"/>
    </location>
</feature>
<evidence type="ECO:0000256" key="2">
    <source>
        <dbReference type="ARBA" id="ARBA00022475"/>
    </source>
</evidence>
<feature type="transmembrane region" description="Helical" evidence="7">
    <location>
        <begin position="583"/>
        <end position="602"/>
    </location>
</feature>
<feature type="transmembrane region" description="Helical" evidence="7">
    <location>
        <begin position="526"/>
        <end position="545"/>
    </location>
</feature>
<feature type="compositionally biased region" description="Polar residues" evidence="6">
    <location>
        <begin position="278"/>
        <end position="290"/>
    </location>
</feature>
<evidence type="ECO:0000256" key="4">
    <source>
        <dbReference type="ARBA" id="ARBA00022989"/>
    </source>
</evidence>
<keyword evidence="5 7" id="KW-0472">Membrane</keyword>
<evidence type="ECO:0000256" key="6">
    <source>
        <dbReference type="SAM" id="MobiDB-lite"/>
    </source>
</evidence>
<proteinExistence type="predicted"/>
<feature type="transmembrane region" description="Helical" evidence="7">
    <location>
        <begin position="557"/>
        <end position="576"/>
    </location>
</feature>
<dbReference type="InterPro" id="IPR007168">
    <property type="entry name" value="Phageshock_PspC_N"/>
</dbReference>
<accession>A0ABT4SY24</accession>
<dbReference type="PANTHER" id="PTHR33885:SF3">
    <property type="entry name" value="PHAGE SHOCK PROTEIN C"/>
    <property type="match status" value="1"/>
</dbReference>
<name>A0ABT4SY24_9ACTN</name>
<dbReference type="PANTHER" id="PTHR33885">
    <property type="entry name" value="PHAGE SHOCK PROTEIN C"/>
    <property type="match status" value="1"/>
</dbReference>
<feature type="compositionally biased region" description="Low complexity" evidence="6">
    <location>
        <begin position="370"/>
        <end position="381"/>
    </location>
</feature>
<dbReference type="InterPro" id="IPR052027">
    <property type="entry name" value="PspC"/>
</dbReference>
<evidence type="ECO:0000256" key="7">
    <source>
        <dbReference type="SAM" id="Phobius"/>
    </source>
</evidence>
<feature type="compositionally biased region" description="Gly residues" evidence="6">
    <location>
        <begin position="407"/>
        <end position="429"/>
    </location>
</feature>
<evidence type="ECO:0000313" key="9">
    <source>
        <dbReference type="EMBL" id="MDA0641955.1"/>
    </source>
</evidence>